<dbReference type="GeneID" id="93589354"/>
<dbReference type="Proteomes" id="UP000283090">
    <property type="component" value="Unassembled WGS sequence"/>
</dbReference>
<name>A0A436ZV52_ARTFL</name>
<dbReference type="RefSeq" id="XP_067488167.1">
    <property type="nucleotide sequence ID" value="XM_067636564.1"/>
</dbReference>
<reference evidence="1 2" key="1">
    <citation type="submission" date="2019-01" db="EMBL/GenBank/DDBJ databases">
        <title>Intercellular communication is required for trap formation in the nematode-trapping fungus Duddingtonia flagrans.</title>
        <authorList>
            <person name="Youssar L."/>
            <person name="Wernet V."/>
            <person name="Hensel N."/>
            <person name="Hildebrandt H.-G."/>
            <person name="Fischer R."/>
        </authorList>
    </citation>
    <scope>NUCLEOTIDE SEQUENCE [LARGE SCALE GENOMIC DNA]</scope>
    <source>
        <strain evidence="1 2">CBS H-5679</strain>
    </source>
</reference>
<proteinExistence type="predicted"/>
<dbReference type="OrthoDB" id="5343958at2759"/>
<sequence length="577" mass="66390">MSTPLSIIEVTESALESLLKDGNKIIAWIAKNIGVKTDKPTLLTRLEELLEFSDSVFFWIELIDTLKNRYITKFGNLTGSPEHPRALRMWKSVAKLGQMWIVKMLDACYSYYTSGNPCEPVLIRAWNEAELLVRCPRCGSDDSWEYTKPPYVGYPLVYEHTCKDSSEARRYQAIFPYVIHQLTTSGEQPIGYQLHPSGKYWVTVGENFPASYWKLDPESSLFKMHESTERLAKSLSSLNLSTEGPNPSSRNSLLEFDRIDIIRSLSDTVEKRIGHLHSFQQILEIYDEDETFGAITWNIASSVQSKSFYSRGRMHDLMEDEWVCKEKQKGKRWEKTLLRAKTKPSEQVRTAGLARRGRPYNDLVTFSGASFEDDLKYKTSEIPLTGDSHSYFNTHRLERSPYPDENLRDWAKELSEILEMKYDGHNVLSWPNKTLNDVHNYECSHIEKKVIVWYLMIHGIWRPKEKEGTMPKAKHKQNHILRFYGSQKPCKWCVEFLEKVTKQFSTFGLCIGWHNVPEEEKARRPAPAAQGEIGRPLTAKERDKGRCSVSLTYINVCGLGVDITRPALPVVLAPELA</sequence>
<accession>A0A436ZV52</accession>
<keyword evidence="2" id="KW-1185">Reference proteome</keyword>
<comment type="caution">
    <text evidence="1">The sequence shown here is derived from an EMBL/GenBank/DDBJ whole genome shotgun (WGS) entry which is preliminary data.</text>
</comment>
<dbReference type="VEuPathDB" id="FungiDB:DFL_007043"/>
<dbReference type="AlphaFoldDB" id="A0A436ZV52"/>
<protein>
    <submittedName>
        <fullName evidence="1">Uncharacterized protein</fullName>
    </submittedName>
</protein>
<evidence type="ECO:0000313" key="2">
    <source>
        <dbReference type="Proteomes" id="UP000283090"/>
    </source>
</evidence>
<dbReference type="EMBL" id="SAEB01000009">
    <property type="protein sequence ID" value="RVD82623.1"/>
    <property type="molecule type" value="Genomic_DNA"/>
</dbReference>
<evidence type="ECO:0000313" key="1">
    <source>
        <dbReference type="EMBL" id="RVD82623.1"/>
    </source>
</evidence>
<organism evidence="1 2">
    <name type="scientific">Arthrobotrys flagrans</name>
    <name type="common">Nematode-trapping fungus</name>
    <name type="synonym">Trichothecium flagrans</name>
    <dbReference type="NCBI Taxonomy" id="97331"/>
    <lineage>
        <taxon>Eukaryota</taxon>
        <taxon>Fungi</taxon>
        <taxon>Dikarya</taxon>
        <taxon>Ascomycota</taxon>
        <taxon>Pezizomycotina</taxon>
        <taxon>Orbiliomycetes</taxon>
        <taxon>Orbiliales</taxon>
        <taxon>Orbiliaceae</taxon>
        <taxon>Arthrobotrys</taxon>
    </lineage>
</organism>
<gene>
    <name evidence="1" type="ORF">DFL_007043</name>
</gene>